<accession>A0A1X2HR13</accession>
<dbReference type="InterPro" id="IPR001214">
    <property type="entry name" value="SET_dom"/>
</dbReference>
<dbReference type="Gene3D" id="2.170.270.10">
    <property type="entry name" value="SET domain"/>
    <property type="match status" value="1"/>
</dbReference>
<dbReference type="GO" id="GO:0005634">
    <property type="term" value="C:nucleus"/>
    <property type="evidence" value="ECO:0007669"/>
    <property type="project" value="TreeGrafter"/>
</dbReference>
<name>A0A1X2HR13_SYNRA</name>
<dbReference type="PANTHER" id="PTHR12197">
    <property type="entry name" value="HISTONE-LYSINE N-METHYLTRANSFERASE SMYD"/>
    <property type="match status" value="1"/>
</dbReference>
<comment type="caution">
    <text evidence="10">The sequence shown here is derived from an EMBL/GenBank/DDBJ whole genome shotgun (WGS) entry which is preliminary data.</text>
</comment>
<dbReference type="InterPro" id="IPR050869">
    <property type="entry name" value="H3K4_H4K5_MeTrfase"/>
</dbReference>
<sequence>MNPIWRRLGPAHISLNVWPPLTTTPTPATCSNMRVKEDPHQGRHVVATRSLQPGATVITEEPYASSLDPDYRRSYCAQCFRQKPIVNCRQGRRCGFKVRFCSSKCEQIYWSVSHRWLCHLSAMENYSHMRDALLALQIYLRYASLPLISNLPRTPPHELEMYRERALFLINAFFLDERALDALITIQGQIRCNAFGNAIIIADDTHIEKKVIGVSLYHVASMFNHDCRPNAVALFDPAQPALMRIRLTDPVKAGEPIHVSYGPLAAKNSRAERQEQLRQGYFFDCTCHSCQSEGE</sequence>
<keyword evidence="3" id="KW-0862">Zinc</keyword>
<dbReference type="PROSITE" id="PS50280">
    <property type="entry name" value="SET"/>
    <property type="match status" value="1"/>
</dbReference>
<dbReference type="CDD" id="cd10536">
    <property type="entry name" value="SET_SMYD4"/>
    <property type="match status" value="1"/>
</dbReference>
<evidence type="ECO:0000256" key="3">
    <source>
        <dbReference type="ARBA" id="ARBA00022833"/>
    </source>
</evidence>
<evidence type="ECO:0000256" key="1">
    <source>
        <dbReference type="ARBA" id="ARBA00022723"/>
    </source>
</evidence>
<dbReference type="EMBL" id="MCGN01000002">
    <property type="protein sequence ID" value="ORZ01781.1"/>
    <property type="molecule type" value="Genomic_DNA"/>
</dbReference>
<dbReference type="Pfam" id="PF00856">
    <property type="entry name" value="SET"/>
    <property type="match status" value="1"/>
</dbReference>
<dbReference type="AlphaFoldDB" id="A0A1X2HR13"/>
<evidence type="ECO:0000256" key="4">
    <source>
        <dbReference type="ARBA" id="ARBA00093423"/>
    </source>
</evidence>
<dbReference type="Gene3D" id="6.10.140.2220">
    <property type="match status" value="1"/>
</dbReference>
<feature type="domain" description="SET" evidence="8">
    <location>
        <begin position="19"/>
        <end position="262"/>
    </location>
</feature>
<feature type="domain" description="MYND-type" evidence="9">
    <location>
        <begin position="76"/>
        <end position="118"/>
    </location>
</feature>
<dbReference type="Proteomes" id="UP000242180">
    <property type="component" value="Unassembled WGS sequence"/>
</dbReference>
<evidence type="ECO:0000259" key="9">
    <source>
        <dbReference type="PROSITE" id="PS50865"/>
    </source>
</evidence>
<dbReference type="OMA" id="HACDANV"/>
<evidence type="ECO:0000313" key="11">
    <source>
        <dbReference type="Proteomes" id="UP000242180"/>
    </source>
</evidence>
<organism evidence="10 11">
    <name type="scientific">Syncephalastrum racemosum</name>
    <name type="common">Filamentous fungus</name>
    <dbReference type="NCBI Taxonomy" id="13706"/>
    <lineage>
        <taxon>Eukaryota</taxon>
        <taxon>Fungi</taxon>
        <taxon>Fungi incertae sedis</taxon>
        <taxon>Mucoromycota</taxon>
        <taxon>Mucoromycotina</taxon>
        <taxon>Mucoromycetes</taxon>
        <taxon>Mucorales</taxon>
        <taxon>Syncephalastraceae</taxon>
        <taxon>Syncephalastrum</taxon>
    </lineage>
</organism>
<protein>
    <recommendedName>
        <fullName evidence="5">Protein-lysine N-methyltransferase SMYD4</fullName>
    </recommendedName>
    <alternativeName>
        <fullName evidence="6">SET and MYND domain-containing protein 4</fullName>
    </alternativeName>
</protein>
<keyword evidence="2 7" id="KW-0863">Zinc-finger</keyword>
<reference evidence="10 11" key="1">
    <citation type="submission" date="2016-07" db="EMBL/GenBank/DDBJ databases">
        <title>Pervasive Adenine N6-methylation of Active Genes in Fungi.</title>
        <authorList>
            <consortium name="DOE Joint Genome Institute"/>
            <person name="Mondo S.J."/>
            <person name="Dannebaum R.O."/>
            <person name="Kuo R.C."/>
            <person name="Labutti K."/>
            <person name="Haridas S."/>
            <person name="Kuo A."/>
            <person name="Salamov A."/>
            <person name="Ahrendt S.R."/>
            <person name="Lipzen A."/>
            <person name="Sullivan W."/>
            <person name="Andreopoulos W.B."/>
            <person name="Clum A."/>
            <person name="Lindquist E."/>
            <person name="Daum C."/>
            <person name="Ramamoorthy G.K."/>
            <person name="Gryganskyi A."/>
            <person name="Culley D."/>
            <person name="Magnuson J.K."/>
            <person name="James T.Y."/>
            <person name="O'Malley M.A."/>
            <person name="Stajich J.E."/>
            <person name="Spatafora J.W."/>
            <person name="Visel A."/>
            <person name="Grigoriev I.V."/>
        </authorList>
    </citation>
    <scope>NUCLEOTIDE SEQUENCE [LARGE SCALE GENOMIC DNA]</scope>
    <source>
        <strain evidence="10 11">NRRL 2496</strain>
    </source>
</reference>
<dbReference type="OrthoDB" id="265717at2759"/>
<dbReference type="GO" id="GO:0008270">
    <property type="term" value="F:zinc ion binding"/>
    <property type="evidence" value="ECO:0007669"/>
    <property type="project" value="UniProtKB-KW"/>
</dbReference>
<dbReference type="STRING" id="13706.A0A1X2HR13"/>
<dbReference type="PANTHER" id="PTHR12197:SF251">
    <property type="entry name" value="EG:BACR7C10.4 PROTEIN"/>
    <property type="match status" value="1"/>
</dbReference>
<dbReference type="InterPro" id="IPR044421">
    <property type="entry name" value="SMYD4_SET"/>
</dbReference>
<evidence type="ECO:0000259" key="8">
    <source>
        <dbReference type="PROSITE" id="PS50280"/>
    </source>
</evidence>
<keyword evidence="11" id="KW-1185">Reference proteome</keyword>
<evidence type="ECO:0000313" key="10">
    <source>
        <dbReference type="EMBL" id="ORZ01781.1"/>
    </source>
</evidence>
<dbReference type="InterPro" id="IPR046341">
    <property type="entry name" value="SET_dom_sf"/>
</dbReference>
<dbReference type="InterPro" id="IPR002893">
    <property type="entry name" value="Znf_MYND"/>
</dbReference>
<dbReference type="InParanoid" id="A0A1X2HR13"/>
<evidence type="ECO:0000256" key="2">
    <source>
        <dbReference type="ARBA" id="ARBA00022771"/>
    </source>
</evidence>
<keyword evidence="1" id="KW-0479">Metal-binding</keyword>
<comment type="function">
    <text evidence="4">Protein-lysine N-methyltransferase. Monomethylates PRMT5, modulating its transcriptional activity. May also act as a histone methyltransferase. Plays a critical role in cardiac development. Acts as a key epigenetic regulator of gene expression during cardiac development via its dual activities as a methyltransferase and negative regulator of HDAC1.</text>
</comment>
<evidence type="ECO:0000256" key="7">
    <source>
        <dbReference type="PROSITE-ProRule" id="PRU00134"/>
    </source>
</evidence>
<evidence type="ECO:0000256" key="5">
    <source>
        <dbReference type="ARBA" id="ARBA00093635"/>
    </source>
</evidence>
<dbReference type="FunCoup" id="A0A1X2HR13">
    <property type="interactions" value="219"/>
</dbReference>
<dbReference type="SUPFAM" id="SSF82199">
    <property type="entry name" value="SET domain"/>
    <property type="match status" value="1"/>
</dbReference>
<dbReference type="PROSITE" id="PS50865">
    <property type="entry name" value="ZF_MYND_2"/>
    <property type="match status" value="1"/>
</dbReference>
<gene>
    <name evidence="10" type="ORF">BCR43DRAFT_487504</name>
</gene>
<proteinExistence type="predicted"/>
<evidence type="ECO:0000256" key="6">
    <source>
        <dbReference type="ARBA" id="ARBA00093680"/>
    </source>
</evidence>
<dbReference type="Gene3D" id="1.10.220.160">
    <property type="match status" value="1"/>
</dbReference>